<dbReference type="PANTHER" id="PTHR30106">
    <property type="entry name" value="INNER MEMBRANE PROTEIN YEIH-RELATED"/>
    <property type="match status" value="1"/>
</dbReference>
<dbReference type="AlphaFoldDB" id="A0A348AF10"/>
<keyword evidence="9" id="KW-1185">Reference proteome</keyword>
<evidence type="ECO:0000256" key="4">
    <source>
        <dbReference type="ARBA" id="ARBA00022692"/>
    </source>
</evidence>
<dbReference type="Proteomes" id="UP000276437">
    <property type="component" value="Chromosome"/>
</dbReference>
<proteinExistence type="inferred from homology"/>
<dbReference type="KEGG" id="mana:MAMMFC1_00291"/>
<keyword evidence="4 7" id="KW-0812">Transmembrane</keyword>
<evidence type="ECO:0000256" key="2">
    <source>
        <dbReference type="ARBA" id="ARBA00007977"/>
    </source>
</evidence>
<evidence type="ECO:0000313" key="9">
    <source>
        <dbReference type="Proteomes" id="UP000276437"/>
    </source>
</evidence>
<dbReference type="Pfam" id="PF03601">
    <property type="entry name" value="Cons_hypoth698"/>
    <property type="match status" value="1"/>
</dbReference>
<evidence type="ECO:0000256" key="6">
    <source>
        <dbReference type="ARBA" id="ARBA00023136"/>
    </source>
</evidence>
<comment type="similarity">
    <text evidence="2">Belongs to the UPF0324 family.</text>
</comment>
<dbReference type="InterPro" id="IPR018383">
    <property type="entry name" value="UPF0324_pro"/>
</dbReference>
<gene>
    <name evidence="8" type="ORF">MAMMFC1_00291</name>
</gene>
<accession>A0A348AF10</accession>
<evidence type="ECO:0000256" key="3">
    <source>
        <dbReference type="ARBA" id="ARBA00022475"/>
    </source>
</evidence>
<feature type="transmembrane region" description="Helical" evidence="7">
    <location>
        <begin position="15"/>
        <end position="38"/>
    </location>
</feature>
<feature type="transmembrane region" description="Helical" evidence="7">
    <location>
        <begin position="50"/>
        <end position="72"/>
    </location>
</feature>
<name>A0A348AF10_9FIRM</name>
<dbReference type="EMBL" id="AP018449">
    <property type="protein sequence ID" value="BBB89658.1"/>
    <property type="molecule type" value="Genomic_DNA"/>
</dbReference>
<protein>
    <submittedName>
        <fullName evidence="8">Uncharacterized protein</fullName>
    </submittedName>
</protein>
<dbReference type="PANTHER" id="PTHR30106:SF2">
    <property type="entry name" value="UPF0324 INNER MEMBRANE PROTEIN YEIH"/>
    <property type="match status" value="1"/>
</dbReference>
<dbReference type="OrthoDB" id="9811391at2"/>
<evidence type="ECO:0000256" key="1">
    <source>
        <dbReference type="ARBA" id="ARBA00004651"/>
    </source>
</evidence>
<keyword evidence="3" id="KW-1003">Cell membrane</keyword>
<evidence type="ECO:0000313" key="8">
    <source>
        <dbReference type="EMBL" id="BBB89658.1"/>
    </source>
</evidence>
<organism evidence="8 9">
    <name type="scientific">Methylomusa anaerophila</name>
    <dbReference type="NCBI Taxonomy" id="1930071"/>
    <lineage>
        <taxon>Bacteria</taxon>
        <taxon>Bacillati</taxon>
        <taxon>Bacillota</taxon>
        <taxon>Negativicutes</taxon>
        <taxon>Selenomonadales</taxon>
        <taxon>Sporomusaceae</taxon>
        <taxon>Methylomusa</taxon>
    </lineage>
</organism>
<reference evidence="8 9" key="1">
    <citation type="journal article" date="2018" name="Int. J. Syst. Evol. Microbiol.">
        <title>Methylomusa anaerophila gen. nov., sp. nov., an anaerobic methanol-utilizing bacterium isolated from a microbial fuel cell.</title>
        <authorList>
            <person name="Amano N."/>
            <person name="Yamamuro A."/>
            <person name="Miyahara M."/>
            <person name="Kouzuma A."/>
            <person name="Abe T."/>
            <person name="Watanabe K."/>
        </authorList>
    </citation>
    <scope>NUCLEOTIDE SEQUENCE [LARGE SCALE GENOMIC DNA]</scope>
    <source>
        <strain evidence="8 9">MMFC1</strain>
    </source>
</reference>
<dbReference type="GO" id="GO:0005886">
    <property type="term" value="C:plasma membrane"/>
    <property type="evidence" value="ECO:0007669"/>
    <property type="project" value="UniProtKB-SubCell"/>
</dbReference>
<sequence>MNNVLGHKFHVTNKLAALVAVGTGICGAAAIGGVAPLIRAKEEDVSVTIIAILGTIFTVAYTALLPLLGLFVPV</sequence>
<evidence type="ECO:0000256" key="7">
    <source>
        <dbReference type="SAM" id="Phobius"/>
    </source>
</evidence>
<keyword evidence="5 7" id="KW-1133">Transmembrane helix</keyword>
<keyword evidence="6 7" id="KW-0472">Membrane</keyword>
<evidence type="ECO:0000256" key="5">
    <source>
        <dbReference type="ARBA" id="ARBA00022989"/>
    </source>
</evidence>
<comment type="subcellular location">
    <subcellularLocation>
        <location evidence="1">Cell membrane</location>
        <topology evidence="1">Multi-pass membrane protein</topology>
    </subcellularLocation>
</comment>
<dbReference type="RefSeq" id="WP_158618598.1">
    <property type="nucleotide sequence ID" value="NZ_AP018449.1"/>
</dbReference>